<evidence type="ECO:0000313" key="3">
    <source>
        <dbReference type="Proteomes" id="UP000269692"/>
    </source>
</evidence>
<reference evidence="2 3" key="1">
    <citation type="submission" date="2018-10" db="EMBL/GenBank/DDBJ databases">
        <title>Xanthobacter tagetidis genome sequencing and assembly.</title>
        <authorList>
            <person name="Maclea K.S."/>
            <person name="Goen A.E."/>
            <person name="Fatima S.A."/>
        </authorList>
    </citation>
    <scope>NUCLEOTIDE SEQUENCE [LARGE SCALE GENOMIC DNA]</scope>
    <source>
        <strain evidence="2 3">ATCC 700314</strain>
    </source>
</reference>
<dbReference type="Gene3D" id="3.40.50.300">
    <property type="entry name" value="P-loop containing nucleotide triphosphate hydrolases"/>
    <property type="match status" value="1"/>
</dbReference>
<evidence type="ECO:0000259" key="1">
    <source>
        <dbReference type="Pfam" id="PF13521"/>
    </source>
</evidence>
<dbReference type="Pfam" id="PF13521">
    <property type="entry name" value="AAA_28"/>
    <property type="match status" value="1"/>
</dbReference>
<comment type="caution">
    <text evidence="2">The sequence shown here is derived from an EMBL/GenBank/DDBJ whole genome shotgun (WGS) entry which is preliminary data.</text>
</comment>
<gene>
    <name evidence="2" type="ORF">D9R14_13010</name>
</gene>
<dbReference type="EMBL" id="RCTF01000010">
    <property type="protein sequence ID" value="RLP77590.1"/>
    <property type="molecule type" value="Genomic_DNA"/>
</dbReference>
<dbReference type="Proteomes" id="UP000269692">
    <property type="component" value="Unassembled WGS sequence"/>
</dbReference>
<dbReference type="RefSeq" id="WP_121623769.1">
    <property type="nucleotide sequence ID" value="NZ_JACIIW010000001.1"/>
</dbReference>
<feature type="domain" description="NadR/Ttd14 AAA" evidence="1">
    <location>
        <begin position="9"/>
        <end position="172"/>
    </location>
</feature>
<dbReference type="InterPro" id="IPR038727">
    <property type="entry name" value="NadR/Ttd14_AAA_dom"/>
</dbReference>
<evidence type="ECO:0000313" key="2">
    <source>
        <dbReference type="EMBL" id="RLP77590.1"/>
    </source>
</evidence>
<dbReference type="InterPro" id="IPR027417">
    <property type="entry name" value="P-loop_NTPase"/>
</dbReference>
<keyword evidence="3" id="KW-1185">Reference proteome</keyword>
<organism evidence="2 3">
    <name type="scientific">Xanthobacter tagetidis</name>
    <dbReference type="NCBI Taxonomy" id="60216"/>
    <lineage>
        <taxon>Bacteria</taxon>
        <taxon>Pseudomonadati</taxon>
        <taxon>Pseudomonadota</taxon>
        <taxon>Alphaproteobacteria</taxon>
        <taxon>Hyphomicrobiales</taxon>
        <taxon>Xanthobacteraceae</taxon>
        <taxon>Xanthobacter</taxon>
    </lineage>
</organism>
<dbReference type="OrthoDB" id="5638848at2"/>
<dbReference type="AlphaFoldDB" id="A0A3L7ACQ0"/>
<dbReference type="SUPFAM" id="SSF52540">
    <property type="entry name" value="P-loop containing nucleoside triphosphate hydrolases"/>
    <property type="match status" value="1"/>
</dbReference>
<protein>
    <submittedName>
        <fullName evidence="2">ATPase</fullName>
    </submittedName>
</protein>
<accession>A0A3L7ACQ0</accession>
<sequence length="184" mass="20165">MPAAAHRFFVLTGGPGSGKSTLIAALAARGFKVAPEAGRAIIRQQMRIDGPALPWQDRAAFADAMLIHDMRSHDEMANAAGPVFFDRGIPDVAGYLSLCGLPVPAHIVRACAAFRYARDVFLAPPWREIFARDAERRQDWDEAVRTHGVMARIYPEFGYRLLDLPLADVDARADFVLRHVAAAG</sequence>
<proteinExistence type="predicted"/>
<name>A0A3L7ACQ0_9HYPH</name>